<evidence type="ECO:0000313" key="18">
    <source>
        <dbReference type="Proteomes" id="UP000226080"/>
    </source>
</evidence>
<dbReference type="EMBL" id="CP012959">
    <property type="protein sequence ID" value="AMQ94078.1"/>
    <property type="molecule type" value="Genomic_DNA"/>
</dbReference>
<reference evidence="15 18" key="2">
    <citation type="submission" date="2017-10" db="EMBL/GenBank/DDBJ databases">
        <title>Draft genome sequences of Aggregatibacter actinomycetemcomitans strains 310a and 310b.</title>
        <authorList>
            <person name="May A.C."/>
            <person name="Ohta H."/>
            <person name="Maeda H."/>
            <person name="Kokeguchi S."/>
            <person name="Cugini C."/>
        </authorList>
    </citation>
    <scope>NUCLEOTIDE SEQUENCE [LARGE SCALE GENOMIC DNA]</scope>
    <source>
        <strain evidence="15 18">310b</strain>
    </source>
</reference>
<evidence type="ECO:0000256" key="9">
    <source>
        <dbReference type="ARBA" id="ARBA00032610"/>
    </source>
</evidence>
<dbReference type="Proteomes" id="UP000226080">
    <property type="component" value="Unassembled WGS sequence"/>
</dbReference>
<dbReference type="SMR" id="A0A5D0ELU3"/>
<evidence type="ECO:0000256" key="4">
    <source>
        <dbReference type="ARBA" id="ARBA00011738"/>
    </source>
</evidence>
<dbReference type="InterPro" id="IPR004839">
    <property type="entry name" value="Aminotransferase_I/II_large"/>
</dbReference>
<keyword evidence="6" id="KW-0808">Transferase</keyword>
<dbReference type="Proteomes" id="UP000323012">
    <property type="component" value="Unassembled WGS sequence"/>
</dbReference>
<name>A0A5D0ELU3_AGGAC</name>
<dbReference type="InterPro" id="IPR015421">
    <property type="entry name" value="PyrdxlP-dep_Trfase_major"/>
</dbReference>
<dbReference type="InterPro" id="IPR001917">
    <property type="entry name" value="Aminotrans_II_pyridoxalP_BS"/>
</dbReference>
<comment type="similarity">
    <text evidence="3">Belongs to the class-II pyridoxal-phosphate-dependent aminotransferase family. BioF subfamily.</text>
</comment>
<comment type="catalytic activity">
    <reaction evidence="11">
        <text>6-carboxyhexanoyl-[ACP] + L-alanine + H(+) = (8S)-8-amino-7-oxononanoate + holo-[ACP] + CO2</text>
        <dbReference type="Rhea" id="RHEA:42288"/>
        <dbReference type="Rhea" id="RHEA-COMP:9685"/>
        <dbReference type="Rhea" id="RHEA-COMP:9955"/>
        <dbReference type="ChEBI" id="CHEBI:15378"/>
        <dbReference type="ChEBI" id="CHEBI:16526"/>
        <dbReference type="ChEBI" id="CHEBI:57972"/>
        <dbReference type="ChEBI" id="CHEBI:64479"/>
        <dbReference type="ChEBI" id="CHEBI:78846"/>
        <dbReference type="ChEBI" id="CHEBI:149468"/>
        <dbReference type="EC" id="2.3.1.47"/>
    </reaction>
</comment>
<evidence type="ECO:0000256" key="11">
    <source>
        <dbReference type="ARBA" id="ARBA00047715"/>
    </source>
</evidence>
<evidence type="ECO:0000256" key="3">
    <source>
        <dbReference type="ARBA" id="ARBA00010008"/>
    </source>
</evidence>
<sequence>MNRSDYFSTQLDILRQKDQYRRFPQIHHNGKFVEQNGHQMLNLASNDYLGLAGDVSLQQAFLKKYIEKLPHFTSSSSRLLTGNFPEYEALEQLMANAFRREACLLFNTGYHANIGILPAVANKQTLIVADKLVHASIIDGIRLSNSPFLRYRHNDYDHLYNILHKQYFHYERIIVVTESVFSMDGDLADLSQLVAFKKQFDNVMLYVDEAHGIGVYGERGMGVAEQTNCLPDIDFLVGTFGKAFASMGAYVVCDRVIKDYLINTMRPLIFSTALPPFNVAWTTFLFEKQPHFQAKRQHLMQLSARLRQVLAEQFNMPMPSESHIVPYILGENQRTIKIAHRLQQCGYYCLPIRPPTVPVGTSRIRLSLTADMTHDEIEQFIEQLFYAISIN</sequence>
<dbReference type="Proteomes" id="UP000072236">
    <property type="component" value="Chromosome"/>
</dbReference>
<dbReference type="OrthoDB" id="9807157at2"/>
<dbReference type="PANTHER" id="PTHR13693">
    <property type="entry name" value="CLASS II AMINOTRANSFERASE/8-AMINO-7-OXONONANOATE SYNTHASE"/>
    <property type="match status" value="1"/>
</dbReference>
<comment type="pathway">
    <text evidence="2">Cofactor biosynthesis; biotin biosynthesis.</text>
</comment>
<evidence type="ECO:0000259" key="13">
    <source>
        <dbReference type="Pfam" id="PF00155"/>
    </source>
</evidence>
<proteinExistence type="inferred from homology"/>
<dbReference type="AlphaFoldDB" id="A0A5D0ELU3"/>
<gene>
    <name evidence="14" type="ORF">ACT75_05810</name>
    <name evidence="15" type="ORF">CQR80_07325</name>
    <name evidence="16" type="ORF">FXB79_05510</name>
</gene>
<dbReference type="SUPFAM" id="SSF53383">
    <property type="entry name" value="PLP-dependent transferases"/>
    <property type="match status" value="1"/>
</dbReference>
<dbReference type="EC" id="2.3.1.47" evidence="5"/>
<evidence type="ECO:0000256" key="12">
    <source>
        <dbReference type="RuleBase" id="RU003693"/>
    </source>
</evidence>
<evidence type="ECO:0000313" key="15">
    <source>
        <dbReference type="EMBL" id="PHO20412.1"/>
    </source>
</evidence>
<dbReference type="InterPro" id="IPR015422">
    <property type="entry name" value="PyrdxlP-dep_Trfase_small"/>
</dbReference>
<dbReference type="GO" id="GO:0030170">
    <property type="term" value="F:pyridoxal phosphate binding"/>
    <property type="evidence" value="ECO:0007669"/>
    <property type="project" value="InterPro"/>
</dbReference>
<dbReference type="PROSITE" id="PS00599">
    <property type="entry name" value="AA_TRANSFER_CLASS_2"/>
    <property type="match status" value="1"/>
</dbReference>
<dbReference type="Gene3D" id="3.90.1150.10">
    <property type="entry name" value="Aspartate Aminotransferase, domain 1"/>
    <property type="match status" value="1"/>
</dbReference>
<evidence type="ECO:0000313" key="19">
    <source>
        <dbReference type="Proteomes" id="UP000323012"/>
    </source>
</evidence>
<dbReference type="RefSeq" id="WP_005544475.1">
    <property type="nucleotide sequence ID" value="NZ_CP012959.1"/>
</dbReference>
<dbReference type="PANTHER" id="PTHR13693:SF100">
    <property type="entry name" value="8-AMINO-7-OXONONANOATE SYNTHASE"/>
    <property type="match status" value="1"/>
</dbReference>
<dbReference type="EMBL" id="VSED01000012">
    <property type="protein sequence ID" value="TYA38998.1"/>
    <property type="molecule type" value="Genomic_DNA"/>
</dbReference>
<dbReference type="InterPro" id="IPR015424">
    <property type="entry name" value="PyrdxlP-dep_Trfase"/>
</dbReference>
<evidence type="ECO:0000256" key="2">
    <source>
        <dbReference type="ARBA" id="ARBA00004746"/>
    </source>
</evidence>
<organism evidence="16 19">
    <name type="scientific">Aggregatibacter actinomycetemcomitans</name>
    <name type="common">Actinobacillus actinomycetemcomitans</name>
    <name type="synonym">Haemophilus actinomycetemcomitans</name>
    <dbReference type="NCBI Taxonomy" id="714"/>
    <lineage>
        <taxon>Bacteria</taxon>
        <taxon>Pseudomonadati</taxon>
        <taxon>Pseudomonadota</taxon>
        <taxon>Gammaproteobacteria</taxon>
        <taxon>Pasteurellales</taxon>
        <taxon>Pasteurellaceae</taxon>
        <taxon>Aggregatibacter</taxon>
    </lineage>
</organism>
<feature type="domain" description="Aminotransferase class I/classII large" evidence="13">
    <location>
        <begin position="39"/>
        <end position="384"/>
    </location>
</feature>
<dbReference type="CDD" id="cd06454">
    <property type="entry name" value="KBL_like"/>
    <property type="match status" value="1"/>
</dbReference>
<evidence type="ECO:0000313" key="14">
    <source>
        <dbReference type="EMBL" id="AMQ94078.1"/>
    </source>
</evidence>
<dbReference type="Pfam" id="PF00155">
    <property type="entry name" value="Aminotran_1_2"/>
    <property type="match status" value="1"/>
</dbReference>
<dbReference type="GO" id="GO:0008710">
    <property type="term" value="F:8-amino-7-oxononanoate synthase activity"/>
    <property type="evidence" value="ECO:0007669"/>
    <property type="project" value="UniProtKB-EC"/>
</dbReference>
<dbReference type="EMBL" id="PCGW01000012">
    <property type="protein sequence ID" value="PHO20412.1"/>
    <property type="molecule type" value="Genomic_DNA"/>
</dbReference>
<dbReference type="InterPro" id="IPR050087">
    <property type="entry name" value="AON_synthase_class-II"/>
</dbReference>
<evidence type="ECO:0000256" key="1">
    <source>
        <dbReference type="ARBA" id="ARBA00001933"/>
    </source>
</evidence>
<evidence type="ECO:0000313" key="17">
    <source>
        <dbReference type="Proteomes" id="UP000072236"/>
    </source>
</evidence>
<evidence type="ECO:0000256" key="6">
    <source>
        <dbReference type="ARBA" id="ARBA00022679"/>
    </source>
</evidence>
<keyword evidence="8 12" id="KW-0663">Pyridoxal phosphate</keyword>
<comment type="cofactor">
    <cofactor evidence="1 12">
        <name>pyridoxal 5'-phosphate</name>
        <dbReference type="ChEBI" id="CHEBI:597326"/>
    </cofactor>
</comment>
<dbReference type="Gene3D" id="3.40.640.10">
    <property type="entry name" value="Type I PLP-dependent aspartate aminotransferase-like (Major domain)"/>
    <property type="match status" value="1"/>
</dbReference>
<evidence type="ECO:0000313" key="16">
    <source>
        <dbReference type="EMBL" id="TYA38998.1"/>
    </source>
</evidence>
<protein>
    <recommendedName>
        <fullName evidence="5">8-amino-7-oxononanoate synthase</fullName>
        <ecNumber evidence="5">2.3.1.47</ecNumber>
    </recommendedName>
    <alternativeName>
        <fullName evidence="9">7-keto-8-amino-pelargonic acid synthase</fullName>
    </alternativeName>
    <alternativeName>
        <fullName evidence="10">8-amino-7-ketopelargonate synthase</fullName>
    </alternativeName>
</protein>
<reference evidence="16 19" key="3">
    <citation type="submission" date="2019-08" db="EMBL/GenBank/DDBJ databases">
        <title>Whole genome sequencing of Aggregatibacter actinomycetemcomitans cultured from blood stream infections in Denmark reveals a novel phylogenetic lineage expressing serotype a membrane O polysaccharide.</title>
        <authorList>
            <person name="Nedergaard S."/>
            <person name="Kobel C.M."/>
            <person name="Nielsen M.B."/>
            <person name="Moeller R.T."/>
            <person name="Jensen A.B."/>
            <person name="Noerskov-Lauritsen N."/>
        </authorList>
    </citation>
    <scope>NUCLEOTIDE SEQUENCE [LARGE SCALE GENOMIC DNA]</scope>
    <source>
        <strain evidence="16 19">PN_563</strain>
    </source>
</reference>
<keyword evidence="18" id="KW-1185">Reference proteome</keyword>
<dbReference type="KEGG" id="aact:ACT75_05810"/>
<evidence type="ECO:0000256" key="10">
    <source>
        <dbReference type="ARBA" id="ARBA00033381"/>
    </source>
</evidence>
<evidence type="ECO:0000256" key="7">
    <source>
        <dbReference type="ARBA" id="ARBA00022756"/>
    </source>
</evidence>
<keyword evidence="7" id="KW-0093">Biotin biosynthesis</keyword>
<evidence type="ECO:0000256" key="8">
    <source>
        <dbReference type="ARBA" id="ARBA00022898"/>
    </source>
</evidence>
<comment type="subunit">
    <text evidence="4">Homodimer.</text>
</comment>
<accession>A0A5D0ELU3</accession>
<evidence type="ECO:0000256" key="5">
    <source>
        <dbReference type="ARBA" id="ARBA00013187"/>
    </source>
</evidence>
<reference evidence="14 17" key="1">
    <citation type="submission" date="2015-10" db="EMBL/GenBank/DDBJ databases">
        <title>Tn-seq of a polymicrobial infection.</title>
        <authorList>
            <person name="Stacy A."/>
            <person name="Rumbaugh K.P."/>
            <person name="Whiteley M."/>
        </authorList>
    </citation>
    <scope>NUCLEOTIDE SEQUENCE [LARGE SCALE GENOMIC DNA]</scope>
    <source>
        <strain evidence="14 17">624</strain>
    </source>
</reference>
<dbReference type="GO" id="GO:0009102">
    <property type="term" value="P:biotin biosynthetic process"/>
    <property type="evidence" value="ECO:0007669"/>
    <property type="project" value="UniProtKB-KW"/>
</dbReference>